<evidence type="ECO:0000313" key="1">
    <source>
        <dbReference type="EMBL" id="KAK0134297.1"/>
    </source>
</evidence>
<dbReference type="Proteomes" id="UP001174136">
    <property type="component" value="Unassembled WGS sequence"/>
</dbReference>
<sequence length="64" mass="7097">MKTFVLQTRVLNEAHTGKNIGALLREACTEWKISDKNPTIVTDNTRNMIVAGAEAQFSPHQGSR</sequence>
<proteinExistence type="predicted"/>
<keyword evidence="2" id="KW-1185">Reference proteome</keyword>
<dbReference type="AlphaFoldDB" id="A0AA47M6C9"/>
<evidence type="ECO:0000313" key="2">
    <source>
        <dbReference type="Proteomes" id="UP001174136"/>
    </source>
</evidence>
<protein>
    <submittedName>
        <fullName evidence="1">Uncharacterized protein</fullName>
    </submittedName>
</protein>
<dbReference type="EMBL" id="JAOPHQ010005716">
    <property type="protein sequence ID" value="KAK0134297.1"/>
    <property type="molecule type" value="Genomic_DNA"/>
</dbReference>
<gene>
    <name evidence="1" type="ORF">N1851_030148</name>
</gene>
<accession>A0AA47M6C9</accession>
<organism evidence="1 2">
    <name type="scientific">Merluccius polli</name>
    <name type="common">Benguela hake</name>
    <name type="synonym">Merluccius cadenati</name>
    <dbReference type="NCBI Taxonomy" id="89951"/>
    <lineage>
        <taxon>Eukaryota</taxon>
        <taxon>Metazoa</taxon>
        <taxon>Chordata</taxon>
        <taxon>Craniata</taxon>
        <taxon>Vertebrata</taxon>
        <taxon>Euteleostomi</taxon>
        <taxon>Actinopterygii</taxon>
        <taxon>Neopterygii</taxon>
        <taxon>Teleostei</taxon>
        <taxon>Neoteleostei</taxon>
        <taxon>Acanthomorphata</taxon>
        <taxon>Zeiogadaria</taxon>
        <taxon>Gadariae</taxon>
        <taxon>Gadiformes</taxon>
        <taxon>Gadoidei</taxon>
        <taxon>Merlucciidae</taxon>
        <taxon>Merluccius</taxon>
    </lineage>
</organism>
<reference evidence="1" key="1">
    <citation type="journal article" date="2023" name="Front. Mar. Sci.">
        <title>A new Merluccius polli reference genome to investigate the effects of global change in West African waters.</title>
        <authorList>
            <person name="Mateo J.L."/>
            <person name="Blanco-Fernandez C."/>
            <person name="Garcia-Vazquez E."/>
            <person name="Machado-Schiaffino G."/>
        </authorList>
    </citation>
    <scope>NUCLEOTIDE SEQUENCE</scope>
    <source>
        <strain evidence="1">C29</strain>
        <tissue evidence="1">Fin</tissue>
    </source>
</reference>
<comment type="caution">
    <text evidence="1">The sequence shown here is derived from an EMBL/GenBank/DDBJ whole genome shotgun (WGS) entry which is preliminary data.</text>
</comment>
<name>A0AA47M6C9_MERPO</name>